<protein>
    <submittedName>
        <fullName evidence="5">Uncharacterized protein</fullName>
    </submittedName>
</protein>
<dbReference type="Pfam" id="PF08840">
    <property type="entry name" value="BAAT_C"/>
    <property type="match status" value="1"/>
</dbReference>
<dbReference type="PIRSF" id="PIRSF016521">
    <property type="entry name" value="Acyl-CoA_hydro"/>
    <property type="match status" value="1"/>
</dbReference>
<dbReference type="SUPFAM" id="SSF53474">
    <property type="entry name" value="alpha/beta-Hydrolases"/>
    <property type="match status" value="1"/>
</dbReference>
<sequence length="471" mass="52618">MLGTTASRSFCHTLFHHGRNHLIKTIKPDKSPCEVSALWSHLRYISQNASKPPESLPKLSVTPSSGLVDEKVHIRVSGLRPYETVKLSAELVENKVVFQSYAMYIADRNGQIDLFKDAAESGTYAGVEPMGLFWSISAPKGHRLIKRDVAIPWKVKIRVFPSLEDGPAYLGDTPGTSLLETQVYRSYMKTGVRRISVKEGPFRGSIFIPEGDGPFPAVIDMFGGLVSLVETRAALLASHGYATFALSYMMIDHLPKHFAGIKLQYFLDAFDWYSRQPYVASDRMGLVALCLGGSLAVWTAAHEPRVKAVVNINGMSNEGMMTNGKIDPNSNRLRPDLIYVTEEGVVMRDCFPVEGNKIIPAWQHGAKILILTAGDDLMVNQEFNFKFMEVCPDKYKRNIEHVHFPGAGHFIEPPYTPHCRAVDSKDRIPSMGLIAEKFWDKLMMFGGEPVQHAKAQEVGWIKCLDFLKKSL</sequence>
<proteinExistence type="inferred from homology"/>
<comment type="caution">
    <text evidence="5">The sequence shown here is derived from an EMBL/GenBank/DDBJ whole genome shotgun (WGS) entry which is preliminary data.</text>
</comment>
<dbReference type="Proteomes" id="UP001634394">
    <property type="component" value="Unassembled WGS sequence"/>
</dbReference>
<feature type="active site" description="Charge relay system" evidence="2">
    <location>
        <position position="290"/>
    </location>
</feature>
<feature type="active site" description="Charge relay system" evidence="2">
    <location>
        <position position="409"/>
    </location>
</feature>
<gene>
    <name evidence="5" type="ORF">ACJMK2_029756</name>
</gene>
<feature type="domain" description="BAAT/Acyl-CoA thioester hydrolase C-terminal" evidence="4">
    <location>
        <begin position="261"/>
        <end position="471"/>
    </location>
</feature>
<evidence type="ECO:0000259" key="3">
    <source>
        <dbReference type="Pfam" id="PF04775"/>
    </source>
</evidence>
<dbReference type="Gene3D" id="2.60.40.2240">
    <property type="entry name" value="Acyl-CoA thioester hydrolase/BAAT N-terminal domain"/>
    <property type="match status" value="1"/>
</dbReference>
<dbReference type="PANTHER" id="PTHR10824">
    <property type="entry name" value="ACYL-COENZYME A THIOESTERASE-RELATED"/>
    <property type="match status" value="1"/>
</dbReference>
<dbReference type="PANTHER" id="PTHR10824:SF4">
    <property type="entry name" value="ACYL-COENZYME A THIOESTERASE 1-LIKE"/>
    <property type="match status" value="1"/>
</dbReference>
<dbReference type="Pfam" id="PF04775">
    <property type="entry name" value="Bile_Hydr_Trans"/>
    <property type="match status" value="1"/>
</dbReference>
<keyword evidence="6" id="KW-1185">Reference proteome</keyword>
<dbReference type="Gene3D" id="3.40.50.1820">
    <property type="entry name" value="alpha/beta hydrolase"/>
    <property type="match status" value="1"/>
</dbReference>
<accession>A0ABD3XB51</accession>
<evidence type="ECO:0000313" key="5">
    <source>
        <dbReference type="EMBL" id="KAL3883499.1"/>
    </source>
</evidence>
<evidence type="ECO:0000256" key="2">
    <source>
        <dbReference type="PIRSR" id="PIRSR016521-1"/>
    </source>
</evidence>
<dbReference type="EMBL" id="JBJQND010000003">
    <property type="protein sequence ID" value="KAL3883499.1"/>
    <property type="molecule type" value="Genomic_DNA"/>
</dbReference>
<dbReference type="InterPro" id="IPR014940">
    <property type="entry name" value="BAAT_C"/>
</dbReference>
<reference evidence="5 6" key="1">
    <citation type="submission" date="2024-11" db="EMBL/GenBank/DDBJ databases">
        <title>Chromosome-level genome assembly of the freshwater bivalve Anodonta woodiana.</title>
        <authorList>
            <person name="Chen X."/>
        </authorList>
    </citation>
    <scope>NUCLEOTIDE SEQUENCE [LARGE SCALE GENOMIC DNA]</scope>
    <source>
        <strain evidence="5">MN2024</strain>
        <tissue evidence="5">Gills</tissue>
    </source>
</reference>
<dbReference type="AlphaFoldDB" id="A0ABD3XB51"/>
<dbReference type="InterPro" id="IPR029058">
    <property type="entry name" value="AB_hydrolase_fold"/>
</dbReference>
<dbReference type="InterPro" id="IPR006862">
    <property type="entry name" value="Thio_Ohase/aa_AcTrfase"/>
</dbReference>
<feature type="active site" description="Charge relay system" evidence="2">
    <location>
        <position position="376"/>
    </location>
</feature>
<dbReference type="InterPro" id="IPR016662">
    <property type="entry name" value="Acyl-CoA_thioEstase_long-chain"/>
</dbReference>
<evidence type="ECO:0000256" key="1">
    <source>
        <dbReference type="ARBA" id="ARBA00006538"/>
    </source>
</evidence>
<feature type="domain" description="Acyl-CoA thioester hydrolase/bile acid-CoA amino acid N-acetyltransferase" evidence="3">
    <location>
        <begin position="69"/>
        <end position="199"/>
    </location>
</feature>
<dbReference type="InterPro" id="IPR042490">
    <property type="entry name" value="Thio_Ohase/BAAT_N"/>
</dbReference>
<name>A0ABD3XB51_SINWO</name>
<evidence type="ECO:0000259" key="4">
    <source>
        <dbReference type="Pfam" id="PF08840"/>
    </source>
</evidence>
<evidence type="ECO:0000313" key="6">
    <source>
        <dbReference type="Proteomes" id="UP001634394"/>
    </source>
</evidence>
<comment type="similarity">
    <text evidence="1">Belongs to the C/M/P thioester hydrolase family.</text>
</comment>
<organism evidence="5 6">
    <name type="scientific">Sinanodonta woodiana</name>
    <name type="common">Chinese pond mussel</name>
    <name type="synonym">Anodonta woodiana</name>
    <dbReference type="NCBI Taxonomy" id="1069815"/>
    <lineage>
        <taxon>Eukaryota</taxon>
        <taxon>Metazoa</taxon>
        <taxon>Spiralia</taxon>
        <taxon>Lophotrochozoa</taxon>
        <taxon>Mollusca</taxon>
        <taxon>Bivalvia</taxon>
        <taxon>Autobranchia</taxon>
        <taxon>Heteroconchia</taxon>
        <taxon>Palaeoheterodonta</taxon>
        <taxon>Unionida</taxon>
        <taxon>Unionoidea</taxon>
        <taxon>Unionidae</taxon>
        <taxon>Unioninae</taxon>
        <taxon>Sinanodonta</taxon>
    </lineage>
</organism>